<reference evidence="5" key="2">
    <citation type="journal article" date="2024" name="Antonie Van Leeuwenhoek">
        <title>Roseihalotalea indica gen. nov., sp. nov., a halophilic Bacteroidetes from mesopelagic Southwest Indian Ocean with higher carbohydrate metabolic potential.</title>
        <authorList>
            <person name="Chen B."/>
            <person name="Zhang M."/>
            <person name="Lin D."/>
            <person name="Ye J."/>
            <person name="Tang K."/>
        </authorList>
    </citation>
    <scope>NUCLEOTIDE SEQUENCE</scope>
    <source>
        <strain evidence="5">TK19036</strain>
    </source>
</reference>
<dbReference type="Pfam" id="PF03938">
    <property type="entry name" value="OmpH"/>
    <property type="match status" value="1"/>
</dbReference>
<sequence length="186" mass="20667">MKRNVLILISAFTLFVGAQAQAQQQKFGFVSTEYVLGQMPEAKSIQSELQAYSRQLQNKIQATVQGFQTQVDAYQKGAATMTEEARTSKEQELQELQQQIQQDQQEAQVNLQRKEAELLQPALDKIQKAIDAVAKENSYTHIFSLDVAGNPILLYVQNEDEADISDLVLKNMGITPTEASGSGSNE</sequence>
<protein>
    <submittedName>
        <fullName evidence="5">OmpH family outer membrane protein</fullName>
    </submittedName>
</protein>
<proteinExistence type="inferred from homology"/>
<evidence type="ECO:0000256" key="3">
    <source>
        <dbReference type="SAM" id="Coils"/>
    </source>
</evidence>
<keyword evidence="3" id="KW-0175">Coiled coil</keyword>
<gene>
    <name evidence="5" type="ORF">K4G66_04085</name>
</gene>
<feature type="signal peptide" evidence="4">
    <location>
        <begin position="1"/>
        <end position="22"/>
    </location>
</feature>
<dbReference type="GO" id="GO:0050821">
    <property type="term" value="P:protein stabilization"/>
    <property type="evidence" value="ECO:0007669"/>
    <property type="project" value="TreeGrafter"/>
</dbReference>
<dbReference type="Gene3D" id="3.30.910.20">
    <property type="entry name" value="Skp domain"/>
    <property type="match status" value="1"/>
</dbReference>
<dbReference type="SUPFAM" id="SSF111384">
    <property type="entry name" value="OmpH-like"/>
    <property type="match status" value="1"/>
</dbReference>
<accession>A0AA49JEY8</accession>
<organism evidence="5">
    <name type="scientific">Roseihalotalea indica</name>
    <dbReference type="NCBI Taxonomy" id="2867963"/>
    <lineage>
        <taxon>Bacteria</taxon>
        <taxon>Pseudomonadati</taxon>
        <taxon>Bacteroidota</taxon>
        <taxon>Cytophagia</taxon>
        <taxon>Cytophagales</taxon>
        <taxon>Catalimonadaceae</taxon>
        <taxon>Roseihalotalea</taxon>
    </lineage>
</organism>
<reference evidence="5" key="1">
    <citation type="journal article" date="2023" name="Comput. Struct. Biotechnol. J.">
        <title>Discovery of a novel marine Bacteroidetes with a rich repertoire of carbohydrate-active enzymes.</title>
        <authorList>
            <person name="Chen B."/>
            <person name="Liu G."/>
            <person name="Chen Q."/>
            <person name="Wang H."/>
            <person name="Liu L."/>
            <person name="Tang K."/>
        </authorList>
    </citation>
    <scope>NUCLEOTIDE SEQUENCE</scope>
    <source>
        <strain evidence="5">TK19036</strain>
    </source>
</reference>
<name>A0AA49JEY8_9BACT</name>
<dbReference type="GO" id="GO:0051082">
    <property type="term" value="F:unfolded protein binding"/>
    <property type="evidence" value="ECO:0007669"/>
    <property type="project" value="InterPro"/>
</dbReference>
<evidence type="ECO:0000313" key="5">
    <source>
        <dbReference type="EMBL" id="WKN37886.1"/>
    </source>
</evidence>
<keyword evidence="2 4" id="KW-0732">Signal</keyword>
<dbReference type="PANTHER" id="PTHR35089">
    <property type="entry name" value="CHAPERONE PROTEIN SKP"/>
    <property type="match status" value="1"/>
</dbReference>
<dbReference type="InterPro" id="IPR024930">
    <property type="entry name" value="Skp_dom_sf"/>
</dbReference>
<comment type="similarity">
    <text evidence="1">Belongs to the Skp family.</text>
</comment>
<feature type="chain" id="PRO_5041267970" evidence="4">
    <location>
        <begin position="23"/>
        <end position="186"/>
    </location>
</feature>
<dbReference type="InterPro" id="IPR005632">
    <property type="entry name" value="Chaperone_Skp"/>
</dbReference>
<evidence type="ECO:0000256" key="1">
    <source>
        <dbReference type="ARBA" id="ARBA00009091"/>
    </source>
</evidence>
<dbReference type="AlphaFoldDB" id="A0AA49JEY8"/>
<dbReference type="EMBL" id="CP120682">
    <property type="protein sequence ID" value="WKN37886.1"/>
    <property type="molecule type" value="Genomic_DNA"/>
</dbReference>
<dbReference type="GO" id="GO:0005829">
    <property type="term" value="C:cytosol"/>
    <property type="evidence" value="ECO:0007669"/>
    <property type="project" value="TreeGrafter"/>
</dbReference>
<feature type="coiled-coil region" evidence="3">
    <location>
        <begin position="42"/>
        <end position="117"/>
    </location>
</feature>
<evidence type="ECO:0000256" key="2">
    <source>
        <dbReference type="ARBA" id="ARBA00022729"/>
    </source>
</evidence>
<evidence type="ECO:0000256" key="4">
    <source>
        <dbReference type="SAM" id="SignalP"/>
    </source>
</evidence>
<dbReference type="PANTHER" id="PTHR35089:SF1">
    <property type="entry name" value="CHAPERONE PROTEIN SKP"/>
    <property type="match status" value="1"/>
</dbReference>
<dbReference type="SMART" id="SM00935">
    <property type="entry name" value="OmpH"/>
    <property type="match status" value="1"/>
</dbReference>